<dbReference type="PANTHER" id="PTHR11364">
    <property type="entry name" value="THIOSULFATE SULFERTANSFERASE"/>
    <property type="match status" value="1"/>
</dbReference>
<gene>
    <name evidence="4" type="ORF">EDM56_19795</name>
</gene>
<dbReference type="Gene3D" id="3.40.250.10">
    <property type="entry name" value="Rhodanese-like domain"/>
    <property type="match status" value="2"/>
</dbReference>
<keyword evidence="1 4" id="KW-0808">Transferase</keyword>
<reference evidence="4 5" key="1">
    <citation type="submission" date="2018-10" db="EMBL/GenBank/DDBJ databases">
        <title>Phylogenomics of Brevibacillus.</title>
        <authorList>
            <person name="Dunlap C."/>
        </authorList>
    </citation>
    <scope>NUCLEOTIDE SEQUENCE [LARGE SCALE GENOMIC DNA]</scope>
    <source>
        <strain evidence="4 5">JCM 15716</strain>
    </source>
</reference>
<protein>
    <submittedName>
        <fullName evidence="4">Sulfurtransferase</fullName>
    </submittedName>
</protein>
<evidence type="ECO:0000259" key="3">
    <source>
        <dbReference type="PROSITE" id="PS50206"/>
    </source>
</evidence>
<keyword evidence="2" id="KW-0677">Repeat</keyword>
<dbReference type="RefSeq" id="WP_122919637.1">
    <property type="nucleotide sequence ID" value="NZ_RHHQ01000015.1"/>
</dbReference>
<dbReference type="SMART" id="SM00450">
    <property type="entry name" value="RHOD"/>
    <property type="match status" value="2"/>
</dbReference>
<keyword evidence="5" id="KW-1185">Reference proteome</keyword>
<evidence type="ECO:0000313" key="5">
    <source>
        <dbReference type="Proteomes" id="UP000271031"/>
    </source>
</evidence>
<dbReference type="PROSITE" id="PS00380">
    <property type="entry name" value="RHODANESE_1"/>
    <property type="match status" value="1"/>
</dbReference>
<evidence type="ECO:0000256" key="2">
    <source>
        <dbReference type="ARBA" id="ARBA00022737"/>
    </source>
</evidence>
<comment type="caution">
    <text evidence="4">The sequence shown here is derived from an EMBL/GenBank/DDBJ whole genome shotgun (WGS) entry which is preliminary data.</text>
</comment>
<dbReference type="OrthoDB" id="9770030at2"/>
<dbReference type="InterPro" id="IPR045078">
    <property type="entry name" value="TST/MPST-like"/>
</dbReference>
<dbReference type="InterPro" id="IPR036873">
    <property type="entry name" value="Rhodanese-like_dom_sf"/>
</dbReference>
<name>A0A3M8DAQ3_9BACL</name>
<dbReference type="PANTHER" id="PTHR11364:SF27">
    <property type="entry name" value="SULFURTRANSFERASE"/>
    <property type="match status" value="1"/>
</dbReference>
<dbReference type="CDD" id="cd01448">
    <property type="entry name" value="TST_Repeat_1"/>
    <property type="match status" value="1"/>
</dbReference>
<feature type="domain" description="Rhodanese" evidence="3">
    <location>
        <begin position="17"/>
        <end position="136"/>
    </location>
</feature>
<dbReference type="FunFam" id="3.40.250.10:FF:000035">
    <property type="entry name" value="Thiosulfate sulfurtransferase"/>
    <property type="match status" value="1"/>
</dbReference>
<evidence type="ECO:0000313" key="4">
    <source>
        <dbReference type="EMBL" id="RNB85152.1"/>
    </source>
</evidence>
<organism evidence="4 5">
    <name type="scientific">Brevibacillus fluminis</name>
    <dbReference type="NCBI Taxonomy" id="511487"/>
    <lineage>
        <taxon>Bacteria</taxon>
        <taxon>Bacillati</taxon>
        <taxon>Bacillota</taxon>
        <taxon>Bacilli</taxon>
        <taxon>Bacillales</taxon>
        <taxon>Paenibacillaceae</taxon>
        <taxon>Brevibacillus</taxon>
    </lineage>
</organism>
<dbReference type="SUPFAM" id="SSF52821">
    <property type="entry name" value="Rhodanese/Cell cycle control phosphatase"/>
    <property type="match status" value="2"/>
</dbReference>
<dbReference type="CDD" id="cd01449">
    <property type="entry name" value="TST_Repeat_2"/>
    <property type="match status" value="1"/>
</dbReference>
<proteinExistence type="predicted"/>
<dbReference type="GO" id="GO:0004792">
    <property type="term" value="F:thiosulfate-cyanide sulfurtransferase activity"/>
    <property type="evidence" value="ECO:0007669"/>
    <property type="project" value="InterPro"/>
</dbReference>
<dbReference type="InterPro" id="IPR001763">
    <property type="entry name" value="Rhodanese-like_dom"/>
</dbReference>
<dbReference type="Pfam" id="PF00581">
    <property type="entry name" value="Rhodanese"/>
    <property type="match status" value="2"/>
</dbReference>
<feature type="domain" description="Rhodanese" evidence="3">
    <location>
        <begin position="165"/>
        <end position="275"/>
    </location>
</feature>
<evidence type="ECO:0000256" key="1">
    <source>
        <dbReference type="ARBA" id="ARBA00022679"/>
    </source>
</evidence>
<sequence length="279" mass="30577">MSQQHLVSREWLQSHLGDANLVLVDCRFTLGKPGVGLNEYVEAHIPGALYFDLEHDLSGPKAAHGGRHPLPSVGQLQTLFSNAGIDQDTFVVAYDEQDLAHASRLWWLLRYLGHEKVAVLNGGFAGWRQAGLPTTAEVKPAPDAKTFIPNVQLHMLVGMEDVKQRDEKAALLDSRAPERYRGEVEPLDPKAGHIPGAANYFYKHNFAPDGELLPNDALQERFRAVSGKDEIIAYCGSGVTGCVNVLALYQAGRTDAKLYAGSWSDWTSYADNPVATGEE</sequence>
<dbReference type="EMBL" id="RHHQ01000015">
    <property type="protein sequence ID" value="RNB85152.1"/>
    <property type="molecule type" value="Genomic_DNA"/>
</dbReference>
<dbReference type="Proteomes" id="UP000271031">
    <property type="component" value="Unassembled WGS sequence"/>
</dbReference>
<dbReference type="AlphaFoldDB" id="A0A3M8DAQ3"/>
<dbReference type="PROSITE" id="PS50206">
    <property type="entry name" value="RHODANESE_3"/>
    <property type="match status" value="2"/>
</dbReference>
<accession>A0A3M8DAQ3</accession>
<dbReference type="InterPro" id="IPR001307">
    <property type="entry name" value="Thiosulphate_STrfase_CS"/>
</dbReference>